<dbReference type="InterPro" id="IPR005913">
    <property type="entry name" value="dTDP_dehydrorham_reduct"/>
</dbReference>
<dbReference type="Gene3D" id="3.90.25.10">
    <property type="entry name" value="UDP-galactose 4-epimerase, domain 1"/>
    <property type="match status" value="1"/>
</dbReference>
<dbReference type="Gene3D" id="3.40.50.720">
    <property type="entry name" value="NAD(P)-binding Rossmann-like Domain"/>
    <property type="match status" value="1"/>
</dbReference>
<feature type="non-terminal residue" evidence="2">
    <location>
        <position position="1"/>
    </location>
</feature>
<dbReference type="Pfam" id="PF04321">
    <property type="entry name" value="RmlD_sub_bind"/>
    <property type="match status" value="1"/>
</dbReference>
<dbReference type="PANTHER" id="PTHR10491:SF4">
    <property type="entry name" value="METHIONINE ADENOSYLTRANSFERASE 2 SUBUNIT BETA"/>
    <property type="match status" value="1"/>
</dbReference>
<dbReference type="GO" id="GO:0019305">
    <property type="term" value="P:dTDP-rhamnose biosynthetic process"/>
    <property type="evidence" value="ECO:0007669"/>
    <property type="project" value="TreeGrafter"/>
</dbReference>
<organism evidence="2">
    <name type="scientific">marine metagenome</name>
    <dbReference type="NCBI Taxonomy" id="408172"/>
    <lineage>
        <taxon>unclassified sequences</taxon>
        <taxon>metagenomes</taxon>
        <taxon>ecological metagenomes</taxon>
    </lineage>
</organism>
<sequence length="278" mass="30628">TFIRVLRDSNEVVGTVRDELDLTDDLSVRAVISDVRPDLILNCAAYNEVDSSESCPETALAVNAFGVQSLAAMAAEFSSTLVHFSTDFVFDGNTTKPYSEADTPNPQSVYATSKLLGEWFAAETPRHYVIRVESLFGGLTSSNKESRRSSLDLLADALLEKQTVRAFTDRVVSPSYVEDVADATTEILTRGLPNGLYHCVGSGNASWFDIVTELASRLEMDALIQRITLKDMDLPAKRPQFSALSNRKLASAGVVIPSWQDAIRRYADTRLKYIDKNC</sequence>
<evidence type="ECO:0000313" key="2">
    <source>
        <dbReference type="EMBL" id="SVC38330.1"/>
    </source>
</evidence>
<protein>
    <recommendedName>
        <fullName evidence="1">RmlD-like substrate binding domain-containing protein</fullName>
    </recommendedName>
</protein>
<dbReference type="CDD" id="cd05254">
    <property type="entry name" value="dTDP_HR_like_SDR_e"/>
    <property type="match status" value="1"/>
</dbReference>
<proteinExistence type="predicted"/>
<dbReference type="InterPro" id="IPR036291">
    <property type="entry name" value="NAD(P)-bd_dom_sf"/>
</dbReference>
<dbReference type="EMBL" id="UINC01088265">
    <property type="protein sequence ID" value="SVC38330.1"/>
    <property type="molecule type" value="Genomic_DNA"/>
</dbReference>
<evidence type="ECO:0000259" key="1">
    <source>
        <dbReference type="Pfam" id="PF04321"/>
    </source>
</evidence>
<dbReference type="AlphaFoldDB" id="A0A382LNY5"/>
<dbReference type="PANTHER" id="PTHR10491">
    <property type="entry name" value="DTDP-4-DEHYDRORHAMNOSE REDUCTASE"/>
    <property type="match status" value="1"/>
</dbReference>
<name>A0A382LNY5_9ZZZZ</name>
<feature type="domain" description="RmlD-like substrate binding" evidence="1">
    <location>
        <begin position="7"/>
        <end position="268"/>
    </location>
</feature>
<reference evidence="2" key="1">
    <citation type="submission" date="2018-05" db="EMBL/GenBank/DDBJ databases">
        <authorList>
            <person name="Lanie J.A."/>
            <person name="Ng W.-L."/>
            <person name="Kazmierczak K.M."/>
            <person name="Andrzejewski T.M."/>
            <person name="Davidsen T.M."/>
            <person name="Wayne K.J."/>
            <person name="Tettelin H."/>
            <person name="Glass J.I."/>
            <person name="Rusch D."/>
            <person name="Podicherti R."/>
            <person name="Tsui H.-C.T."/>
            <person name="Winkler M.E."/>
        </authorList>
    </citation>
    <scope>NUCLEOTIDE SEQUENCE</scope>
</reference>
<dbReference type="InterPro" id="IPR029903">
    <property type="entry name" value="RmlD-like-bd"/>
</dbReference>
<gene>
    <name evidence="2" type="ORF">METZ01_LOCUS291184</name>
</gene>
<dbReference type="GO" id="GO:0008831">
    <property type="term" value="F:dTDP-4-dehydrorhamnose reductase activity"/>
    <property type="evidence" value="ECO:0007669"/>
    <property type="project" value="TreeGrafter"/>
</dbReference>
<dbReference type="GO" id="GO:0005829">
    <property type="term" value="C:cytosol"/>
    <property type="evidence" value="ECO:0007669"/>
    <property type="project" value="TreeGrafter"/>
</dbReference>
<accession>A0A382LNY5</accession>
<dbReference type="SUPFAM" id="SSF51735">
    <property type="entry name" value="NAD(P)-binding Rossmann-fold domains"/>
    <property type="match status" value="1"/>
</dbReference>